<dbReference type="RefSeq" id="WP_145892685.1">
    <property type="nucleotide sequence ID" value="NZ_VOBQ01000006.1"/>
</dbReference>
<protein>
    <recommendedName>
        <fullName evidence="3">Antibiotic biosynthesis monooxygenase</fullName>
    </recommendedName>
</protein>
<sequence length="216" mass="22762">MVSNGLLVRLQAQPGRDAELQRLLLTLKPLVRDEAATTAWFAVKSGRGEYGIFDVFLNEAGRDMHLAGEAAAALTLQGGALLAKPPGIEKASIVACKLPAVAAPVPDTTCALLFTFRARHGQEAQVENILRCAKGVVDAEARTTAWFGLRLAGGDFGVFAAFADNAARLAHLAGHAPRELTRHALSLLGGLPAMTMLEVVAVNFAERETLVGLGVD</sequence>
<dbReference type="EMBL" id="VOBQ01000006">
    <property type="protein sequence ID" value="TWO71744.1"/>
    <property type="molecule type" value="Genomic_DNA"/>
</dbReference>
<gene>
    <name evidence="1" type="ORF">FN976_09030</name>
</gene>
<dbReference type="OrthoDB" id="9804891at2"/>
<evidence type="ECO:0000313" key="2">
    <source>
        <dbReference type="Proteomes" id="UP000318199"/>
    </source>
</evidence>
<dbReference type="AlphaFoldDB" id="A0A562ZUC6"/>
<dbReference type="InterPro" id="IPR011008">
    <property type="entry name" value="Dimeric_a/b-barrel"/>
</dbReference>
<dbReference type="Gene3D" id="3.30.70.100">
    <property type="match status" value="2"/>
</dbReference>
<name>A0A562ZUC6_9BURK</name>
<dbReference type="SUPFAM" id="SSF54909">
    <property type="entry name" value="Dimeric alpha+beta barrel"/>
    <property type="match status" value="2"/>
</dbReference>
<evidence type="ECO:0008006" key="3">
    <source>
        <dbReference type="Google" id="ProtNLM"/>
    </source>
</evidence>
<proteinExistence type="predicted"/>
<organism evidence="1 2">
    <name type="scientific">Caenimonas sedimenti</name>
    <dbReference type="NCBI Taxonomy" id="2596921"/>
    <lineage>
        <taxon>Bacteria</taxon>
        <taxon>Pseudomonadati</taxon>
        <taxon>Pseudomonadota</taxon>
        <taxon>Betaproteobacteria</taxon>
        <taxon>Burkholderiales</taxon>
        <taxon>Comamonadaceae</taxon>
        <taxon>Caenimonas</taxon>
    </lineage>
</organism>
<accession>A0A562ZUC6</accession>
<comment type="caution">
    <text evidence="1">The sequence shown here is derived from an EMBL/GenBank/DDBJ whole genome shotgun (WGS) entry which is preliminary data.</text>
</comment>
<dbReference type="Proteomes" id="UP000318199">
    <property type="component" value="Unassembled WGS sequence"/>
</dbReference>
<keyword evidence="2" id="KW-1185">Reference proteome</keyword>
<reference evidence="1 2" key="1">
    <citation type="submission" date="2019-07" db="EMBL/GenBank/DDBJ databases">
        <title>Caenimonas sedimenti sp. nov., isolated from activated sludge.</title>
        <authorList>
            <person name="Xu J."/>
        </authorList>
    </citation>
    <scope>NUCLEOTIDE SEQUENCE [LARGE SCALE GENOMIC DNA]</scope>
    <source>
        <strain evidence="1 2">HX-9-20</strain>
    </source>
</reference>
<evidence type="ECO:0000313" key="1">
    <source>
        <dbReference type="EMBL" id="TWO71744.1"/>
    </source>
</evidence>